<sequence length="291" mass="31887">MMCIQHLKARDGRQEIAFDIANRVFTVHAPCRYIFSTEWTACTQAAFRPSTGLEDSLLCLSSTHRESLVVHLHGLAVQMKTAASTYSCNLSASRKYCVNQAVAIGFGCINKWNTRALRPGVVYPLAQRGSAEASDIKWSWLGKSKSSCYSLTALCDECELSQLRQDNELACGACCGAALATSVCTKQVCRHCAGIVDPSCIATAYGPQMALCIATKAFAGARLLNKPCITAPRAFPQLRRECMPKLPFPSQWQISVSPLSDLLKERLMLDASGGGVSYQNTLWQFYEPRIP</sequence>
<organism evidence="1 2">
    <name type="scientific">Eimeria praecox</name>
    <dbReference type="NCBI Taxonomy" id="51316"/>
    <lineage>
        <taxon>Eukaryota</taxon>
        <taxon>Sar</taxon>
        <taxon>Alveolata</taxon>
        <taxon>Apicomplexa</taxon>
        <taxon>Conoidasida</taxon>
        <taxon>Coccidia</taxon>
        <taxon>Eucoccidiorida</taxon>
        <taxon>Eimeriorina</taxon>
        <taxon>Eimeriidae</taxon>
        <taxon>Eimeria</taxon>
    </lineage>
</organism>
<name>U6H2S3_9EIME</name>
<dbReference type="EMBL" id="HG694297">
    <property type="protein sequence ID" value="CDI85778.1"/>
    <property type="molecule type" value="Genomic_DNA"/>
</dbReference>
<reference evidence="1" key="2">
    <citation type="submission" date="2013-10" db="EMBL/GenBank/DDBJ databases">
        <authorList>
            <person name="Aslett M."/>
        </authorList>
    </citation>
    <scope>NUCLEOTIDE SEQUENCE [LARGE SCALE GENOMIC DNA]</scope>
    <source>
        <strain evidence="1">Houghton</strain>
    </source>
</reference>
<dbReference type="AlphaFoldDB" id="U6H2S3"/>
<protein>
    <submittedName>
        <fullName evidence="1">Uncharacterized protein</fullName>
    </submittedName>
</protein>
<accession>U6H2S3</accession>
<evidence type="ECO:0000313" key="1">
    <source>
        <dbReference type="EMBL" id="CDI85778.1"/>
    </source>
</evidence>
<reference evidence="1" key="1">
    <citation type="submission" date="2013-10" db="EMBL/GenBank/DDBJ databases">
        <title>Genomic analysis of the causative agents of coccidiosis in chickens.</title>
        <authorList>
            <person name="Reid A.J."/>
            <person name="Blake D."/>
            <person name="Billington K."/>
            <person name="Browne H."/>
            <person name="Dunn M."/>
            <person name="Hung S."/>
            <person name="Kawahara F."/>
            <person name="Miranda-Saavedra D."/>
            <person name="Mourier T."/>
            <person name="Nagra H."/>
            <person name="Otto T.D."/>
            <person name="Rawlings N."/>
            <person name="Sanchez A."/>
            <person name="Sanders M."/>
            <person name="Subramaniam C."/>
            <person name="Tay Y."/>
            <person name="Dear P."/>
            <person name="Doerig C."/>
            <person name="Gruber A."/>
            <person name="Parkinson J."/>
            <person name="Shirley M."/>
            <person name="Wan K.L."/>
            <person name="Berriman M."/>
            <person name="Tomley F."/>
            <person name="Pain A."/>
        </authorList>
    </citation>
    <scope>NUCLEOTIDE SEQUENCE [LARGE SCALE GENOMIC DNA]</scope>
    <source>
        <strain evidence="1">Houghton</strain>
    </source>
</reference>
<evidence type="ECO:0000313" key="2">
    <source>
        <dbReference type="Proteomes" id="UP000018201"/>
    </source>
</evidence>
<gene>
    <name evidence="1" type="ORF">EPH_0016960</name>
</gene>
<proteinExistence type="predicted"/>
<keyword evidence="2" id="KW-1185">Reference proteome</keyword>
<dbReference type="VEuPathDB" id="ToxoDB:EPH_0016960"/>
<dbReference type="Proteomes" id="UP000018201">
    <property type="component" value="Unassembled WGS sequence"/>
</dbReference>